<dbReference type="EMBL" id="JASCZI010182772">
    <property type="protein sequence ID" value="MED6188587.1"/>
    <property type="molecule type" value="Genomic_DNA"/>
</dbReference>
<comment type="caution">
    <text evidence="1">The sequence shown here is derived from an EMBL/GenBank/DDBJ whole genome shotgun (WGS) entry which is preliminary data.</text>
</comment>
<protein>
    <submittedName>
        <fullName evidence="1">Uncharacterized protein</fullName>
    </submittedName>
</protein>
<evidence type="ECO:0000313" key="1">
    <source>
        <dbReference type="EMBL" id="MED6188587.1"/>
    </source>
</evidence>
<dbReference type="Proteomes" id="UP001341840">
    <property type="component" value="Unassembled WGS sequence"/>
</dbReference>
<sequence length="142" mass="15479">MGSDHAPSCLQEKVRCSFRWSSQLESRSQRSGNHSQHCSLNQILQGLSSPQNHPLRGHPLQQHFLPWDPPQDPLRLPPQSLLLMDCAAAVEVPLPAAFWIGCFLGGRLDVGALMVGVIGVLGWRFAAGWDLRAASLGEAHVG</sequence>
<accession>A0ABU6WRR5</accession>
<evidence type="ECO:0000313" key="2">
    <source>
        <dbReference type="Proteomes" id="UP001341840"/>
    </source>
</evidence>
<keyword evidence="2" id="KW-1185">Reference proteome</keyword>
<reference evidence="1 2" key="1">
    <citation type="journal article" date="2023" name="Plants (Basel)">
        <title>Bridging the Gap: Combining Genomics and Transcriptomics Approaches to Understand Stylosanthes scabra, an Orphan Legume from the Brazilian Caatinga.</title>
        <authorList>
            <person name="Ferreira-Neto J.R.C."/>
            <person name="da Silva M.D."/>
            <person name="Binneck E."/>
            <person name="de Melo N.F."/>
            <person name="da Silva R.H."/>
            <person name="de Melo A.L.T.M."/>
            <person name="Pandolfi V."/>
            <person name="Bustamante F.O."/>
            <person name="Brasileiro-Vidal A.C."/>
            <person name="Benko-Iseppon A.M."/>
        </authorList>
    </citation>
    <scope>NUCLEOTIDE SEQUENCE [LARGE SCALE GENOMIC DNA]</scope>
    <source>
        <tissue evidence="1">Leaves</tissue>
    </source>
</reference>
<feature type="non-terminal residue" evidence="1">
    <location>
        <position position="142"/>
    </location>
</feature>
<proteinExistence type="predicted"/>
<gene>
    <name evidence="1" type="ORF">PIB30_087268</name>
</gene>
<organism evidence="1 2">
    <name type="scientific">Stylosanthes scabra</name>
    <dbReference type="NCBI Taxonomy" id="79078"/>
    <lineage>
        <taxon>Eukaryota</taxon>
        <taxon>Viridiplantae</taxon>
        <taxon>Streptophyta</taxon>
        <taxon>Embryophyta</taxon>
        <taxon>Tracheophyta</taxon>
        <taxon>Spermatophyta</taxon>
        <taxon>Magnoliopsida</taxon>
        <taxon>eudicotyledons</taxon>
        <taxon>Gunneridae</taxon>
        <taxon>Pentapetalae</taxon>
        <taxon>rosids</taxon>
        <taxon>fabids</taxon>
        <taxon>Fabales</taxon>
        <taxon>Fabaceae</taxon>
        <taxon>Papilionoideae</taxon>
        <taxon>50 kb inversion clade</taxon>
        <taxon>dalbergioids sensu lato</taxon>
        <taxon>Dalbergieae</taxon>
        <taxon>Pterocarpus clade</taxon>
        <taxon>Stylosanthes</taxon>
    </lineage>
</organism>
<name>A0ABU6WRR5_9FABA</name>